<feature type="transmembrane region" description="Helical" evidence="6">
    <location>
        <begin position="228"/>
        <end position="249"/>
    </location>
</feature>
<evidence type="ECO:0000313" key="8">
    <source>
        <dbReference type="Proteomes" id="UP001610446"/>
    </source>
</evidence>
<dbReference type="PANTHER" id="PTHR43791">
    <property type="entry name" value="PERMEASE-RELATED"/>
    <property type="match status" value="1"/>
</dbReference>
<feature type="transmembrane region" description="Helical" evidence="6">
    <location>
        <begin position="83"/>
        <end position="105"/>
    </location>
</feature>
<evidence type="ECO:0000256" key="5">
    <source>
        <dbReference type="ARBA" id="ARBA00023136"/>
    </source>
</evidence>
<evidence type="ECO:0000256" key="4">
    <source>
        <dbReference type="ARBA" id="ARBA00022989"/>
    </source>
</evidence>
<evidence type="ECO:0000313" key="7">
    <source>
        <dbReference type="EMBL" id="KAL2842150.1"/>
    </source>
</evidence>
<keyword evidence="5 6" id="KW-0472">Membrane</keyword>
<sequence length="307" mass="33883">MPPALEATMAMFFIPHELHEIQPIFWIACVGSSIPSGLLAYALLWSQSSARFLTARERAQVIQRVRHATKGVIKQKKSKKYQFYEALTDPISWLFFLAAFCLQLANNLAFQQSLILLDLGVGNLGSTLITVASGGFAVAVAVAACVCLHLWPGYSAWWATAWVLPAIAGQHWDGRAPLASNHPAAYLPLARGDNMGDDAMFMIAYGISNIISPQMWKSGGPRYYGTWVAQTIVSFILTTDFLLTIRVILARRNKQRQAWIAEQAALGNFGDGFITTVDADGNPVQRKVDISVLDLTDLENTFFIYPL</sequence>
<dbReference type="Proteomes" id="UP001610446">
    <property type="component" value="Unassembled WGS sequence"/>
</dbReference>
<organism evidence="7 8">
    <name type="scientific">Aspergillus pseudoustus</name>
    <dbReference type="NCBI Taxonomy" id="1810923"/>
    <lineage>
        <taxon>Eukaryota</taxon>
        <taxon>Fungi</taxon>
        <taxon>Dikarya</taxon>
        <taxon>Ascomycota</taxon>
        <taxon>Pezizomycotina</taxon>
        <taxon>Eurotiomycetes</taxon>
        <taxon>Eurotiomycetidae</taxon>
        <taxon>Eurotiales</taxon>
        <taxon>Aspergillaceae</taxon>
        <taxon>Aspergillus</taxon>
        <taxon>Aspergillus subgen. Nidulantes</taxon>
    </lineage>
</organism>
<dbReference type="EMBL" id="JBFXLU010000102">
    <property type="protein sequence ID" value="KAL2842150.1"/>
    <property type="molecule type" value="Genomic_DNA"/>
</dbReference>
<gene>
    <name evidence="7" type="ORF">BJY01DRAFT_249194</name>
</gene>
<comment type="subcellular location">
    <subcellularLocation>
        <location evidence="1">Membrane</location>
        <topology evidence="1">Multi-pass membrane protein</topology>
    </subcellularLocation>
</comment>
<evidence type="ECO:0000256" key="1">
    <source>
        <dbReference type="ARBA" id="ARBA00004141"/>
    </source>
</evidence>
<evidence type="ECO:0000256" key="3">
    <source>
        <dbReference type="ARBA" id="ARBA00022692"/>
    </source>
</evidence>
<comment type="caution">
    <text evidence="7">The sequence shown here is derived from an EMBL/GenBank/DDBJ whole genome shotgun (WGS) entry which is preliminary data.</text>
</comment>
<evidence type="ECO:0000256" key="2">
    <source>
        <dbReference type="ARBA" id="ARBA00022448"/>
    </source>
</evidence>
<dbReference type="SUPFAM" id="SSF103473">
    <property type="entry name" value="MFS general substrate transporter"/>
    <property type="match status" value="1"/>
</dbReference>
<keyword evidence="2" id="KW-0813">Transport</keyword>
<proteinExistence type="predicted"/>
<accession>A0ABR4JQ42</accession>
<keyword evidence="8" id="KW-1185">Reference proteome</keyword>
<keyword evidence="3 6" id="KW-0812">Transmembrane</keyword>
<protein>
    <submittedName>
        <fullName evidence="7">Uncharacterized protein</fullName>
    </submittedName>
</protein>
<reference evidence="7 8" key="1">
    <citation type="submission" date="2024-07" db="EMBL/GenBank/DDBJ databases">
        <title>Section-level genome sequencing and comparative genomics of Aspergillus sections Usti and Cavernicolus.</title>
        <authorList>
            <consortium name="Lawrence Berkeley National Laboratory"/>
            <person name="Nybo J.L."/>
            <person name="Vesth T.C."/>
            <person name="Theobald S."/>
            <person name="Frisvad J.C."/>
            <person name="Larsen T.O."/>
            <person name="Kjaerboelling I."/>
            <person name="Rothschild-Mancinelli K."/>
            <person name="Lyhne E.K."/>
            <person name="Kogle M.E."/>
            <person name="Barry K."/>
            <person name="Clum A."/>
            <person name="Na H."/>
            <person name="Ledsgaard L."/>
            <person name="Lin J."/>
            <person name="Lipzen A."/>
            <person name="Kuo A."/>
            <person name="Riley R."/>
            <person name="Mondo S."/>
            <person name="Labutti K."/>
            <person name="Haridas S."/>
            <person name="Pangalinan J."/>
            <person name="Salamov A.A."/>
            <person name="Simmons B.A."/>
            <person name="Magnuson J.K."/>
            <person name="Chen J."/>
            <person name="Drula E."/>
            <person name="Henrissat B."/>
            <person name="Wiebenga A."/>
            <person name="Lubbers R.J."/>
            <person name="Gomes A.C."/>
            <person name="Makela M.R."/>
            <person name="Stajich J."/>
            <person name="Grigoriev I.V."/>
            <person name="Mortensen U.H."/>
            <person name="De Vries R.P."/>
            <person name="Baker S.E."/>
            <person name="Andersen M.R."/>
        </authorList>
    </citation>
    <scope>NUCLEOTIDE SEQUENCE [LARGE SCALE GENOMIC DNA]</scope>
    <source>
        <strain evidence="7 8">CBS 123904</strain>
    </source>
</reference>
<evidence type="ECO:0000256" key="6">
    <source>
        <dbReference type="SAM" id="Phobius"/>
    </source>
</evidence>
<name>A0ABR4JQ42_9EURO</name>
<feature type="transmembrane region" description="Helical" evidence="6">
    <location>
        <begin position="125"/>
        <end position="151"/>
    </location>
</feature>
<feature type="transmembrane region" description="Helical" evidence="6">
    <location>
        <begin position="24"/>
        <end position="44"/>
    </location>
</feature>
<keyword evidence="4 6" id="KW-1133">Transmembrane helix</keyword>
<dbReference type="PANTHER" id="PTHR43791:SF63">
    <property type="entry name" value="HIGH AFFINITY CYSTEINE TRANSPORTER"/>
    <property type="match status" value="1"/>
</dbReference>
<dbReference type="InterPro" id="IPR036259">
    <property type="entry name" value="MFS_trans_sf"/>
</dbReference>